<sequence>DPQSRTIRCDVRARCLRARLCSAHRRS</sequence>
<evidence type="ECO:0000313" key="1">
    <source>
        <dbReference type="EMBL" id="CAA9474360.1"/>
    </source>
</evidence>
<dbReference type="AlphaFoldDB" id="A0A6J4RRI3"/>
<reference evidence="1" key="1">
    <citation type="submission" date="2020-02" db="EMBL/GenBank/DDBJ databases">
        <authorList>
            <person name="Meier V. D."/>
        </authorList>
    </citation>
    <scope>NUCLEOTIDE SEQUENCE</scope>
    <source>
        <strain evidence="1">AVDCRST_MAG12</strain>
    </source>
</reference>
<organism evidence="1">
    <name type="scientific">uncultured Rubrobacteraceae bacterium</name>
    <dbReference type="NCBI Taxonomy" id="349277"/>
    <lineage>
        <taxon>Bacteria</taxon>
        <taxon>Bacillati</taxon>
        <taxon>Actinomycetota</taxon>
        <taxon>Rubrobacteria</taxon>
        <taxon>Rubrobacterales</taxon>
        <taxon>Rubrobacteraceae</taxon>
        <taxon>environmental samples</taxon>
    </lineage>
</organism>
<protein>
    <submittedName>
        <fullName evidence="1">Uncharacterized protein</fullName>
    </submittedName>
</protein>
<dbReference type="EMBL" id="CADCVK010000167">
    <property type="protein sequence ID" value="CAA9474360.1"/>
    <property type="molecule type" value="Genomic_DNA"/>
</dbReference>
<feature type="non-terminal residue" evidence="1">
    <location>
        <position position="27"/>
    </location>
</feature>
<proteinExistence type="predicted"/>
<gene>
    <name evidence="1" type="ORF">AVDCRST_MAG12-1033</name>
</gene>
<accession>A0A6J4RRI3</accession>
<name>A0A6J4RRI3_9ACTN</name>
<feature type="non-terminal residue" evidence="1">
    <location>
        <position position="1"/>
    </location>
</feature>